<dbReference type="InterPro" id="IPR036390">
    <property type="entry name" value="WH_DNA-bd_sf"/>
</dbReference>
<dbReference type="PRINTS" id="PR00598">
    <property type="entry name" value="HTHMARR"/>
</dbReference>
<dbReference type="EMBL" id="FONG01000032">
    <property type="protein sequence ID" value="SFF84694.1"/>
    <property type="molecule type" value="Genomic_DNA"/>
</dbReference>
<dbReference type="Gene3D" id="1.10.10.10">
    <property type="entry name" value="Winged helix-like DNA-binding domain superfamily/Winged helix DNA-binding domain"/>
    <property type="match status" value="1"/>
</dbReference>
<feature type="region of interest" description="Disordered" evidence="1">
    <location>
        <begin position="179"/>
        <end position="201"/>
    </location>
</feature>
<dbReference type="PANTHER" id="PTHR33164:SF57">
    <property type="entry name" value="MARR-FAMILY TRANSCRIPTIONAL REGULATOR"/>
    <property type="match status" value="1"/>
</dbReference>
<dbReference type="GO" id="GO:0003700">
    <property type="term" value="F:DNA-binding transcription factor activity"/>
    <property type="evidence" value="ECO:0007669"/>
    <property type="project" value="InterPro"/>
</dbReference>
<dbReference type="GO" id="GO:0003677">
    <property type="term" value="F:DNA binding"/>
    <property type="evidence" value="ECO:0007669"/>
    <property type="project" value="UniProtKB-KW"/>
</dbReference>
<keyword evidence="4" id="KW-1185">Reference proteome</keyword>
<dbReference type="PANTHER" id="PTHR33164">
    <property type="entry name" value="TRANSCRIPTIONAL REGULATOR, MARR FAMILY"/>
    <property type="match status" value="1"/>
</dbReference>
<dbReference type="SMART" id="SM00347">
    <property type="entry name" value="HTH_MARR"/>
    <property type="match status" value="1"/>
</dbReference>
<feature type="region of interest" description="Disordered" evidence="1">
    <location>
        <begin position="1"/>
        <end position="41"/>
    </location>
</feature>
<feature type="domain" description="HTH marR-type" evidence="2">
    <location>
        <begin position="44"/>
        <end position="174"/>
    </location>
</feature>
<reference evidence="3 4" key="1">
    <citation type="submission" date="2016-10" db="EMBL/GenBank/DDBJ databases">
        <authorList>
            <person name="de Groot N.N."/>
        </authorList>
    </citation>
    <scope>NUCLEOTIDE SEQUENCE [LARGE SCALE GENOMIC DNA]</scope>
    <source>
        <strain evidence="3 4">CGMCC 4.3510</strain>
    </source>
</reference>
<dbReference type="SUPFAM" id="SSF46785">
    <property type="entry name" value="Winged helix' DNA-binding domain"/>
    <property type="match status" value="1"/>
</dbReference>
<sequence length="201" mass="20986">MTTTSEPLDTADGMNGTSGTGGTETAADPAAGGTDPAAATDAAAERVWRNLRALVLERNERRKEVAEALGMSFFRIKVLRRVAASPGSLSELAAELASDRPYTTLVVDDLAKRGLVERHQHPTDRRSKIVTATAEGRATADRANAVLGTPPDSLRALPPRDLATLERIVAALIAADRSAAQNTAEDGNENGDGNAQAGTDS</sequence>
<proteinExistence type="predicted"/>
<evidence type="ECO:0000313" key="4">
    <source>
        <dbReference type="Proteomes" id="UP000199323"/>
    </source>
</evidence>
<dbReference type="RefSeq" id="WP_245796629.1">
    <property type="nucleotide sequence ID" value="NZ_FONG01000032.1"/>
</dbReference>
<feature type="compositionally biased region" description="Low complexity" evidence="1">
    <location>
        <begin position="23"/>
        <end position="41"/>
    </location>
</feature>
<dbReference type="Proteomes" id="UP000199323">
    <property type="component" value="Unassembled WGS sequence"/>
</dbReference>
<keyword evidence="3" id="KW-0238">DNA-binding</keyword>
<evidence type="ECO:0000313" key="3">
    <source>
        <dbReference type="EMBL" id="SFF84694.1"/>
    </source>
</evidence>
<dbReference type="InterPro" id="IPR036388">
    <property type="entry name" value="WH-like_DNA-bd_sf"/>
</dbReference>
<evidence type="ECO:0000259" key="2">
    <source>
        <dbReference type="PROSITE" id="PS50995"/>
    </source>
</evidence>
<dbReference type="InterPro" id="IPR000835">
    <property type="entry name" value="HTH_MarR-typ"/>
</dbReference>
<accession>A0A1I2LZS6</accession>
<name>A0A1I2LZS6_9ACTN</name>
<protein>
    <submittedName>
        <fullName evidence="3">DNA-binding transcriptional regulator, MarR family</fullName>
    </submittedName>
</protein>
<gene>
    <name evidence="3" type="ORF">SAMN05216251_1327</name>
</gene>
<dbReference type="InterPro" id="IPR039422">
    <property type="entry name" value="MarR/SlyA-like"/>
</dbReference>
<dbReference type="AlphaFoldDB" id="A0A1I2LZS6"/>
<dbReference type="PROSITE" id="PS50995">
    <property type="entry name" value="HTH_MARR_2"/>
    <property type="match status" value="1"/>
</dbReference>
<dbReference type="STRING" id="380248.SAMN05216251_1327"/>
<evidence type="ECO:0000256" key="1">
    <source>
        <dbReference type="SAM" id="MobiDB-lite"/>
    </source>
</evidence>
<dbReference type="Pfam" id="PF01047">
    <property type="entry name" value="MarR"/>
    <property type="match status" value="1"/>
</dbReference>
<organism evidence="3 4">
    <name type="scientific">Actinacidiphila alni</name>
    <dbReference type="NCBI Taxonomy" id="380248"/>
    <lineage>
        <taxon>Bacteria</taxon>
        <taxon>Bacillati</taxon>
        <taxon>Actinomycetota</taxon>
        <taxon>Actinomycetes</taxon>
        <taxon>Kitasatosporales</taxon>
        <taxon>Streptomycetaceae</taxon>
        <taxon>Actinacidiphila</taxon>
    </lineage>
</organism>
<dbReference type="GO" id="GO:0006950">
    <property type="term" value="P:response to stress"/>
    <property type="evidence" value="ECO:0007669"/>
    <property type="project" value="TreeGrafter"/>
</dbReference>